<dbReference type="CDD" id="cd02249">
    <property type="entry name" value="ZZ"/>
    <property type="match status" value="1"/>
</dbReference>
<dbReference type="InterPro" id="IPR000433">
    <property type="entry name" value="Znf_ZZ"/>
</dbReference>
<dbReference type="InterPro" id="IPR026591">
    <property type="entry name" value="Sirtuin_cat_small_dom_sf"/>
</dbReference>
<evidence type="ECO:0000256" key="6">
    <source>
        <dbReference type="ARBA" id="ARBA00023027"/>
    </source>
</evidence>
<dbReference type="InterPro" id="IPR043145">
    <property type="entry name" value="Znf_ZZ_sf"/>
</dbReference>
<feature type="compositionally biased region" description="Basic residues" evidence="8">
    <location>
        <begin position="18"/>
        <end position="34"/>
    </location>
</feature>
<evidence type="ECO:0000313" key="11">
    <source>
        <dbReference type="Proteomes" id="UP000291116"/>
    </source>
</evidence>
<comment type="cofactor">
    <cofactor evidence="1">
        <name>Zn(2+)</name>
        <dbReference type="ChEBI" id="CHEBI:29105"/>
    </cofactor>
</comment>
<dbReference type="GO" id="GO:0017136">
    <property type="term" value="F:histone deacetylase activity, NAD-dependent"/>
    <property type="evidence" value="ECO:0007669"/>
    <property type="project" value="TreeGrafter"/>
</dbReference>
<feature type="compositionally biased region" description="Polar residues" evidence="8">
    <location>
        <begin position="1"/>
        <end position="17"/>
    </location>
</feature>
<dbReference type="Pfam" id="PF02146">
    <property type="entry name" value="SIR2"/>
    <property type="match status" value="3"/>
</dbReference>
<keyword evidence="6" id="KW-0520">NAD</keyword>
<dbReference type="Pfam" id="PF00569">
    <property type="entry name" value="ZZ"/>
    <property type="match status" value="1"/>
</dbReference>
<dbReference type="InterPro" id="IPR050134">
    <property type="entry name" value="NAD-dep_sirtuin_deacylases"/>
</dbReference>
<evidence type="ECO:0000256" key="3">
    <source>
        <dbReference type="ARBA" id="ARBA00022723"/>
    </source>
</evidence>
<dbReference type="PANTHER" id="PTHR11085:SF9">
    <property type="entry name" value="NAD-DEPENDENT PROTEIN DEACETYLASE SIRTUIN-1"/>
    <property type="match status" value="1"/>
</dbReference>
<dbReference type="OrthoDB" id="420264at2759"/>
<dbReference type="GO" id="GO:0008270">
    <property type="term" value="F:zinc ion binding"/>
    <property type="evidence" value="ECO:0007669"/>
    <property type="project" value="UniProtKB-KW"/>
</dbReference>
<keyword evidence="5" id="KW-0862">Zinc</keyword>
<dbReference type="Gene3D" id="3.30.1600.10">
    <property type="entry name" value="SIR2/SIRT2 'Small Domain"/>
    <property type="match status" value="1"/>
</dbReference>
<dbReference type="Gene3D" id="3.30.60.90">
    <property type="match status" value="1"/>
</dbReference>
<organism evidence="10 11">
    <name type="scientific">Pseudo-nitzschia multistriata</name>
    <dbReference type="NCBI Taxonomy" id="183589"/>
    <lineage>
        <taxon>Eukaryota</taxon>
        <taxon>Sar</taxon>
        <taxon>Stramenopiles</taxon>
        <taxon>Ochrophyta</taxon>
        <taxon>Bacillariophyta</taxon>
        <taxon>Bacillariophyceae</taxon>
        <taxon>Bacillariophycidae</taxon>
        <taxon>Bacillariales</taxon>
        <taxon>Bacillariaceae</taxon>
        <taxon>Pseudo-nitzschia</taxon>
    </lineage>
</organism>
<reference evidence="10 11" key="1">
    <citation type="submission" date="2019-01" db="EMBL/GenBank/DDBJ databases">
        <authorList>
            <person name="Ferrante I. M."/>
        </authorList>
    </citation>
    <scope>NUCLEOTIDE SEQUENCE [LARGE SCALE GENOMIC DNA]</scope>
    <source>
        <strain evidence="10 11">B856</strain>
    </source>
</reference>
<keyword evidence="3" id="KW-0479">Metal-binding</keyword>
<protein>
    <recommendedName>
        <fullName evidence="9">Deacetylase sirtuin-type domain-containing protein</fullName>
    </recommendedName>
</protein>
<proteinExistence type="predicted"/>
<dbReference type="SUPFAM" id="SSF57850">
    <property type="entry name" value="RING/U-box"/>
    <property type="match status" value="1"/>
</dbReference>
<evidence type="ECO:0000259" key="9">
    <source>
        <dbReference type="PROSITE" id="PS50305"/>
    </source>
</evidence>
<dbReference type="InterPro" id="IPR026590">
    <property type="entry name" value="Ssirtuin_cat_dom"/>
</dbReference>
<dbReference type="PANTHER" id="PTHR11085">
    <property type="entry name" value="NAD-DEPENDENT PROTEIN DEACYLASE SIRTUIN-5, MITOCHONDRIAL-RELATED"/>
    <property type="match status" value="1"/>
</dbReference>
<evidence type="ECO:0000256" key="1">
    <source>
        <dbReference type="ARBA" id="ARBA00001947"/>
    </source>
</evidence>
<name>A0A448ZA56_9STRA</name>
<keyword evidence="4" id="KW-0863">Zinc-finger</keyword>
<accession>A0A448ZA56</accession>
<evidence type="ECO:0000256" key="2">
    <source>
        <dbReference type="ARBA" id="ARBA00022679"/>
    </source>
</evidence>
<dbReference type="Gene3D" id="3.40.50.1220">
    <property type="entry name" value="TPP-binding domain"/>
    <property type="match status" value="2"/>
</dbReference>
<comment type="caution">
    <text evidence="7">Lacks conserved residue(s) required for the propagation of feature annotation.</text>
</comment>
<evidence type="ECO:0000256" key="7">
    <source>
        <dbReference type="PROSITE-ProRule" id="PRU00236"/>
    </source>
</evidence>
<dbReference type="SUPFAM" id="SSF52467">
    <property type="entry name" value="DHS-like NAD/FAD-binding domain"/>
    <property type="match status" value="1"/>
</dbReference>
<feature type="compositionally biased region" description="Basic and acidic residues" evidence="8">
    <location>
        <begin position="183"/>
        <end position="203"/>
    </location>
</feature>
<dbReference type="AlphaFoldDB" id="A0A448ZA56"/>
<feature type="compositionally biased region" description="Low complexity" evidence="8">
    <location>
        <begin position="152"/>
        <end position="162"/>
    </location>
</feature>
<dbReference type="PROSITE" id="PS50305">
    <property type="entry name" value="SIRTUIN"/>
    <property type="match status" value="1"/>
</dbReference>
<evidence type="ECO:0000256" key="5">
    <source>
        <dbReference type="ARBA" id="ARBA00022833"/>
    </source>
</evidence>
<feature type="region of interest" description="Disordered" evidence="8">
    <location>
        <begin position="488"/>
        <end position="510"/>
    </location>
</feature>
<sequence>METTTMIETLTVPTGKSKSVKRKNSTTKERRQKKMGIPPPFHLIQQSEESLGNPAGASVNDVLEGVSNLLLGKKNIVVLVGAGISTSVGIPDFRSKDKGLYNTLDAEALGLSCPEDLFCIEFFRDNPSPFYKFATHLYYPNKEKEESKSKIKNNNNRTSNSKNTRRRSKHVEPVRAPARKSRRIETKGELHKQQHRGEEEKQRNQVHSDVANHGMALPSDSHKLLALLEKKKMLLRVYTQNIDGLESIAGVSDSKIVYCHGSLKSMSCTKCSRKKLPLDSEILASIETGNVPLCQAAIKRPKGSNNVKEQERDSPARTSNRRRKRPRSFATTRGEGSDVCNNCTDGIDGGDTKNSFNNKTRTGNVCGGVLKPGITFFGETLDNSVARKIESDQHKADALIVIGTSLSVAPISKVIEYLPPTIPRILINRTIVHPKKATTTVSSENKHGTNDFRTNYVFDAYLLGFCDDVTRALGKQLSLGFDIGEGETRKENQERKANNKKRTAIQSKSNNHASAMAAKLLTSVANDVEPSLAPSSSLVSSRSASSASNNEWSSVTVPKERVILFPGALSNASGSAASDNEVAEEVYNEIAHCDGCLKQIPRGRPIFKCCRCFDFDLCQRCYPRVSKLHCNGEHTFRRE</sequence>
<dbReference type="EMBL" id="CAACVS010000192">
    <property type="protein sequence ID" value="VEU38884.1"/>
    <property type="molecule type" value="Genomic_DNA"/>
</dbReference>
<keyword evidence="2" id="KW-0808">Transferase</keyword>
<dbReference type="InterPro" id="IPR029035">
    <property type="entry name" value="DHS-like_NAD/FAD-binding_dom"/>
</dbReference>
<keyword evidence="11" id="KW-1185">Reference proteome</keyword>
<feature type="region of interest" description="Disordered" evidence="8">
    <location>
        <begin position="301"/>
        <end position="335"/>
    </location>
</feature>
<feature type="region of interest" description="Disordered" evidence="8">
    <location>
        <begin position="1"/>
        <end position="40"/>
    </location>
</feature>
<dbReference type="GO" id="GO:0005634">
    <property type="term" value="C:nucleus"/>
    <property type="evidence" value="ECO:0007669"/>
    <property type="project" value="TreeGrafter"/>
</dbReference>
<feature type="compositionally biased region" description="Basic and acidic residues" evidence="8">
    <location>
        <begin position="488"/>
        <end position="497"/>
    </location>
</feature>
<evidence type="ECO:0000313" key="10">
    <source>
        <dbReference type="EMBL" id="VEU38884.1"/>
    </source>
</evidence>
<gene>
    <name evidence="10" type="ORF">PSNMU_V1.4_AUG-EV-PASAV3_0057370</name>
</gene>
<dbReference type="InterPro" id="IPR003000">
    <property type="entry name" value="Sirtuin"/>
</dbReference>
<evidence type="ECO:0000256" key="8">
    <source>
        <dbReference type="SAM" id="MobiDB-lite"/>
    </source>
</evidence>
<evidence type="ECO:0000256" key="4">
    <source>
        <dbReference type="ARBA" id="ARBA00022771"/>
    </source>
</evidence>
<feature type="region of interest" description="Disordered" evidence="8">
    <location>
        <begin position="142"/>
        <end position="207"/>
    </location>
</feature>
<dbReference type="GO" id="GO:0070403">
    <property type="term" value="F:NAD+ binding"/>
    <property type="evidence" value="ECO:0007669"/>
    <property type="project" value="InterPro"/>
</dbReference>
<dbReference type="Proteomes" id="UP000291116">
    <property type="component" value="Unassembled WGS sequence"/>
</dbReference>
<feature type="domain" description="Deacetylase sirtuin-type" evidence="9">
    <location>
        <begin position="56"/>
        <end position="480"/>
    </location>
</feature>